<dbReference type="Pfam" id="PF03170">
    <property type="entry name" value="BcsB"/>
    <property type="match status" value="1"/>
</dbReference>
<dbReference type="RefSeq" id="WP_090203967.1">
    <property type="nucleotide sequence ID" value="NZ_FOFO01000005.1"/>
</dbReference>
<keyword evidence="6" id="KW-0732">Signal</keyword>
<feature type="signal peptide" evidence="6">
    <location>
        <begin position="1"/>
        <end position="28"/>
    </location>
</feature>
<dbReference type="GO" id="GO:0006011">
    <property type="term" value="P:UDP-alpha-D-glucose metabolic process"/>
    <property type="evidence" value="ECO:0007669"/>
    <property type="project" value="InterPro"/>
</dbReference>
<comment type="subcellular location">
    <subcellularLocation>
        <location evidence="6">Cell inner membrane</location>
    </subcellularLocation>
    <subcellularLocation>
        <location evidence="1">Cell membrane</location>
        <topology evidence="1">Single-pass membrane protein</topology>
    </subcellularLocation>
</comment>
<organism evidence="7 8">
    <name type="scientific">Ectothiorhodospira magna</name>
    <dbReference type="NCBI Taxonomy" id="867345"/>
    <lineage>
        <taxon>Bacteria</taxon>
        <taxon>Pseudomonadati</taxon>
        <taxon>Pseudomonadota</taxon>
        <taxon>Gammaproteobacteria</taxon>
        <taxon>Chromatiales</taxon>
        <taxon>Ectothiorhodospiraceae</taxon>
        <taxon>Ectothiorhodospira</taxon>
    </lineage>
</organism>
<keyword evidence="8" id="KW-1185">Reference proteome</keyword>
<dbReference type="UniPathway" id="UPA00694"/>
<dbReference type="InterPro" id="IPR018513">
    <property type="entry name" value="Cell_synthase_bac"/>
</dbReference>
<feature type="transmembrane region" description="Helical" evidence="6">
    <location>
        <begin position="726"/>
        <end position="748"/>
    </location>
</feature>
<dbReference type="PANTHER" id="PTHR39083">
    <property type="entry name" value="CYCLIC DI-GMP-BINDING PROTEIN"/>
    <property type="match status" value="1"/>
</dbReference>
<comment type="subunit">
    <text evidence="6">Tightly associated with the cellulose synthase catalytic subunit.</text>
</comment>
<evidence type="ECO:0000256" key="6">
    <source>
        <dbReference type="RuleBase" id="RU365021"/>
    </source>
</evidence>
<evidence type="ECO:0000256" key="2">
    <source>
        <dbReference type="ARBA" id="ARBA00022475"/>
    </source>
</evidence>
<evidence type="ECO:0000313" key="8">
    <source>
        <dbReference type="Proteomes" id="UP000199496"/>
    </source>
</evidence>
<name>A0A1H9AF45_9GAMM</name>
<comment type="pathway">
    <text evidence="6">Glycan metabolism; bacterial cellulose biosynthesis.</text>
</comment>
<evidence type="ECO:0000256" key="4">
    <source>
        <dbReference type="ARBA" id="ARBA00022989"/>
    </source>
</evidence>
<feature type="chain" id="PRO_5015214572" description="Cyclic di-GMP-binding protein" evidence="6">
    <location>
        <begin position="29"/>
        <end position="758"/>
    </location>
</feature>
<evidence type="ECO:0000313" key="7">
    <source>
        <dbReference type="EMBL" id="SEP75117.1"/>
    </source>
</evidence>
<accession>A0A1H9AF45</accession>
<reference evidence="7 8" key="1">
    <citation type="submission" date="2016-10" db="EMBL/GenBank/DDBJ databases">
        <authorList>
            <person name="de Groot N.N."/>
        </authorList>
    </citation>
    <scope>NUCLEOTIDE SEQUENCE [LARGE SCALE GENOMIC DNA]</scope>
    <source>
        <strain evidence="7 8">B7-7</strain>
    </source>
</reference>
<sequence>MKPLFTQLRARLICCLALLIFLTGPVQAQSLERDSMRLSSFTPQAGPVRLTDVASAVDLFIPVSGRVTMTDARIELRFVHSIALLAERSFLLVRMNDITIAQIPIDPLQPQATARFMIPDDLWQSGFNHLSIGVIQHYTDRCEDSLAPELWTELDLHQSQLEFSLTPKDGVLTLSHLDHLFGPGIGAFGRVTLLSAGTDDAMRGMVLPLVAQSLALRRRFMPLLIDHVEWNDPAKRDDIPGPLVLVATAAHLEDLLGQEAPAVKGPTLNISRTPVVTDENDQVIMPSRVQLIVSGRTADEVLEAARVLSIMDDALNPVPTLTVVGRHQTPAHLAPLARLVLHPEQTYRFADLGLPTQSLRGFGAHGAGLEVRLPGDFYTHDSAQVELLLDLSYGAGMGPGSVINIFLNGDFVHGRLLDEGHGAMFRRYRIVLPARRFMPGNNRIDFEFMLRPEVVGGECAGVDGRHLMAQLMGSSTIQLPNFGSASSQPNLGLFGNTGFPFNSEQGAARFDLLVAHQAQFGPALTLLGRITQVAGAVHDGWHLHGNLEALPKSSRSIVVAPTSALPEPLFEGWSVAFGRVTRWPYAAINDVRSTTQPPGGGFAAWLVNSLGLRPVPEYGGAFDDMLRGNVSQVSGLGPMGGLSLMSNPLQGASGAVLVVTAEDEARLTARIDTLIQPQVWSQLHGGLMLWQDMDTPVVSAQVVDRFEIGDSSDWLLLRLWLSNNPWYWLVLVVVGALLVVVSASWLLLRRRRSLEMQD</sequence>
<gene>
    <name evidence="7" type="ORF">SAMN05421693_10531</name>
</gene>
<evidence type="ECO:0000256" key="5">
    <source>
        <dbReference type="ARBA" id="ARBA00023136"/>
    </source>
</evidence>
<dbReference type="Proteomes" id="UP000199496">
    <property type="component" value="Unassembled WGS sequence"/>
</dbReference>
<dbReference type="EMBL" id="FOFO01000005">
    <property type="protein sequence ID" value="SEP75117.1"/>
    <property type="molecule type" value="Genomic_DNA"/>
</dbReference>
<keyword evidence="2 6" id="KW-1003">Cell membrane</keyword>
<keyword evidence="4 6" id="KW-1133">Transmembrane helix</keyword>
<dbReference type="STRING" id="867345.SAMN05421693_10531"/>
<keyword evidence="5 6" id="KW-0472">Membrane</keyword>
<proteinExistence type="inferred from homology"/>
<dbReference type="GO" id="GO:0005886">
    <property type="term" value="C:plasma membrane"/>
    <property type="evidence" value="ECO:0007669"/>
    <property type="project" value="UniProtKB-SubCell"/>
</dbReference>
<comment type="function">
    <text evidence="6">Binds the cellulose synthase activator, bis-(3'-5') cyclic diguanylic acid (c-di-GMP).</text>
</comment>
<dbReference type="AlphaFoldDB" id="A0A1H9AF45"/>
<keyword evidence="6" id="KW-0135">Cellulose biosynthesis</keyword>
<comment type="similarity">
    <text evidence="6">Belongs to the AcsB/BcsB family.</text>
</comment>
<keyword evidence="6" id="KW-0997">Cell inner membrane</keyword>
<dbReference type="GO" id="GO:0030244">
    <property type="term" value="P:cellulose biosynthetic process"/>
    <property type="evidence" value="ECO:0007669"/>
    <property type="project" value="UniProtKB-KW"/>
</dbReference>
<keyword evidence="3 6" id="KW-0812">Transmembrane</keyword>
<protein>
    <recommendedName>
        <fullName evidence="6">Cyclic di-GMP-binding protein</fullName>
    </recommendedName>
    <alternativeName>
        <fullName evidence="6">Cellulose synthase regulatory subunit</fullName>
    </alternativeName>
</protein>
<dbReference type="PANTHER" id="PTHR39083:SF1">
    <property type="entry name" value="CYCLIC DI-GMP-BINDING PROTEIN"/>
    <property type="match status" value="1"/>
</dbReference>
<dbReference type="Gene3D" id="2.60.120.260">
    <property type="entry name" value="Galactose-binding domain-like"/>
    <property type="match status" value="2"/>
</dbReference>
<evidence type="ECO:0000256" key="1">
    <source>
        <dbReference type="ARBA" id="ARBA00004162"/>
    </source>
</evidence>
<keyword evidence="6" id="KW-0973">c-di-GMP</keyword>
<evidence type="ECO:0000256" key="3">
    <source>
        <dbReference type="ARBA" id="ARBA00022692"/>
    </source>
</evidence>